<dbReference type="EMBL" id="QKYT01001052">
    <property type="protein sequence ID" value="RIA80085.1"/>
    <property type="molecule type" value="Genomic_DNA"/>
</dbReference>
<accession>A0A397S6X3</accession>
<evidence type="ECO:0008006" key="3">
    <source>
        <dbReference type="Google" id="ProtNLM"/>
    </source>
</evidence>
<dbReference type="Proteomes" id="UP000265703">
    <property type="component" value="Unassembled WGS sequence"/>
</dbReference>
<dbReference type="OrthoDB" id="10261027at2759"/>
<evidence type="ECO:0000313" key="1">
    <source>
        <dbReference type="EMBL" id="RIA80085.1"/>
    </source>
</evidence>
<organism evidence="1 2">
    <name type="scientific">Glomus cerebriforme</name>
    <dbReference type="NCBI Taxonomy" id="658196"/>
    <lineage>
        <taxon>Eukaryota</taxon>
        <taxon>Fungi</taxon>
        <taxon>Fungi incertae sedis</taxon>
        <taxon>Mucoromycota</taxon>
        <taxon>Glomeromycotina</taxon>
        <taxon>Glomeromycetes</taxon>
        <taxon>Glomerales</taxon>
        <taxon>Glomeraceae</taxon>
        <taxon>Glomus</taxon>
    </lineage>
</organism>
<proteinExistence type="predicted"/>
<dbReference type="AlphaFoldDB" id="A0A397S6X3"/>
<keyword evidence="2" id="KW-1185">Reference proteome</keyword>
<evidence type="ECO:0000313" key="2">
    <source>
        <dbReference type="Proteomes" id="UP000265703"/>
    </source>
</evidence>
<gene>
    <name evidence="1" type="ORF">C1645_839327</name>
</gene>
<protein>
    <recommendedName>
        <fullName evidence="3">Serine-threonine/tyrosine-protein kinase catalytic domain-containing protein</fullName>
    </recommendedName>
</protein>
<comment type="caution">
    <text evidence="1">The sequence shown here is derived from an EMBL/GenBank/DDBJ whole genome shotgun (WGS) entry which is preliminary data.</text>
</comment>
<sequence>MLNSSYLITSDNLVPTIQLFGITQDSETSFVSGLSKLVDKPTKSNEIYGVLSYITPKVLRGEPNIEICQGLRPKIVKGTVVEYAKLTKKCWHYNHPNKRPTAEVTIFLITEFKY</sequence>
<reference evidence="1 2" key="1">
    <citation type="submission" date="2018-06" db="EMBL/GenBank/DDBJ databases">
        <title>Comparative genomics reveals the genomic features of Rhizophagus irregularis, R. cerebriforme, R. diaphanum and Gigaspora rosea, and their symbiotic lifestyle signature.</title>
        <authorList>
            <person name="Morin E."/>
            <person name="San Clemente H."/>
            <person name="Chen E.C.H."/>
            <person name="De La Providencia I."/>
            <person name="Hainaut M."/>
            <person name="Kuo A."/>
            <person name="Kohler A."/>
            <person name="Murat C."/>
            <person name="Tang N."/>
            <person name="Roy S."/>
            <person name="Loubradou J."/>
            <person name="Henrissat B."/>
            <person name="Grigoriev I.V."/>
            <person name="Corradi N."/>
            <person name="Roux C."/>
            <person name="Martin F.M."/>
        </authorList>
    </citation>
    <scope>NUCLEOTIDE SEQUENCE [LARGE SCALE GENOMIC DNA]</scope>
    <source>
        <strain evidence="1 2">DAOM 227022</strain>
    </source>
</reference>
<name>A0A397S6X3_9GLOM</name>